<gene>
    <name evidence="11" type="ORF">E2C01_003017</name>
</gene>
<dbReference type="PANTHER" id="PTHR42643:SF30">
    <property type="entry name" value="IONOTROPIC RECEPTOR 40A-RELATED"/>
    <property type="match status" value="1"/>
</dbReference>
<dbReference type="EMBL" id="VSRR010000115">
    <property type="protein sequence ID" value="MPC10383.1"/>
    <property type="molecule type" value="Genomic_DNA"/>
</dbReference>
<evidence type="ECO:0000256" key="9">
    <source>
        <dbReference type="SAM" id="Phobius"/>
    </source>
</evidence>
<evidence type="ECO:0000256" key="8">
    <source>
        <dbReference type="ARBA" id="ARBA00023180"/>
    </source>
</evidence>
<keyword evidence="6 9" id="KW-0472">Membrane</keyword>
<protein>
    <recommendedName>
        <fullName evidence="10">Ionotropic glutamate receptor C-terminal domain-containing protein</fullName>
    </recommendedName>
</protein>
<proteinExistence type="inferred from homology"/>
<evidence type="ECO:0000256" key="1">
    <source>
        <dbReference type="ARBA" id="ARBA00004651"/>
    </source>
</evidence>
<keyword evidence="7" id="KW-0675">Receptor</keyword>
<dbReference type="GO" id="GO:0050906">
    <property type="term" value="P:detection of stimulus involved in sensory perception"/>
    <property type="evidence" value="ECO:0007669"/>
    <property type="project" value="UniProtKB-ARBA"/>
</dbReference>
<evidence type="ECO:0000313" key="11">
    <source>
        <dbReference type="EMBL" id="MPC10383.1"/>
    </source>
</evidence>
<dbReference type="InterPro" id="IPR052192">
    <property type="entry name" value="Insect_Ionotropic_Sensory_Rcpt"/>
</dbReference>
<evidence type="ECO:0000256" key="2">
    <source>
        <dbReference type="ARBA" id="ARBA00008685"/>
    </source>
</evidence>
<dbReference type="Proteomes" id="UP000324222">
    <property type="component" value="Unassembled WGS sequence"/>
</dbReference>
<dbReference type="AlphaFoldDB" id="A0A5B7CSE2"/>
<keyword evidence="5 9" id="KW-1133">Transmembrane helix</keyword>
<dbReference type="InterPro" id="IPR001320">
    <property type="entry name" value="Iontro_rcpt_C"/>
</dbReference>
<keyword evidence="4 9" id="KW-0812">Transmembrane</keyword>
<comment type="subcellular location">
    <subcellularLocation>
        <location evidence="1">Cell membrane</location>
        <topology evidence="1">Multi-pass membrane protein</topology>
    </subcellularLocation>
</comment>
<evidence type="ECO:0000313" key="12">
    <source>
        <dbReference type="Proteomes" id="UP000324222"/>
    </source>
</evidence>
<comment type="similarity">
    <text evidence="2">Belongs to the glutamate-gated ion channel (TC 1.A.10.1) family.</text>
</comment>
<keyword evidence="3" id="KW-1003">Cell membrane</keyword>
<accession>A0A5B7CSE2</accession>
<dbReference type="GO" id="GO:0015276">
    <property type="term" value="F:ligand-gated monoatomic ion channel activity"/>
    <property type="evidence" value="ECO:0007669"/>
    <property type="project" value="InterPro"/>
</dbReference>
<dbReference type="Gene3D" id="1.10.287.70">
    <property type="match status" value="1"/>
</dbReference>
<evidence type="ECO:0000256" key="4">
    <source>
        <dbReference type="ARBA" id="ARBA00022692"/>
    </source>
</evidence>
<feature type="transmembrane region" description="Helical" evidence="9">
    <location>
        <begin position="48"/>
        <end position="74"/>
    </location>
</feature>
<dbReference type="GO" id="GO:0005886">
    <property type="term" value="C:plasma membrane"/>
    <property type="evidence" value="ECO:0007669"/>
    <property type="project" value="UniProtKB-SubCell"/>
</dbReference>
<dbReference type="Pfam" id="PF00060">
    <property type="entry name" value="Lig_chan"/>
    <property type="match status" value="1"/>
</dbReference>
<dbReference type="PANTHER" id="PTHR42643">
    <property type="entry name" value="IONOTROPIC RECEPTOR 20A-RELATED"/>
    <property type="match status" value="1"/>
</dbReference>
<dbReference type="OrthoDB" id="5984008at2759"/>
<dbReference type="SUPFAM" id="SSF53850">
    <property type="entry name" value="Periplasmic binding protein-like II"/>
    <property type="match status" value="1"/>
</dbReference>
<keyword evidence="12" id="KW-1185">Reference proteome</keyword>
<reference evidence="11 12" key="1">
    <citation type="submission" date="2019-05" db="EMBL/GenBank/DDBJ databases">
        <title>Another draft genome of Portunus trituberculatus and its Hox gene families provides insights of decapod evolution.</title>
        <authorList>
            <person name="Jeong J.-H."/>
            <person name="Song I."/>
            <person name="Kim S."/>
            <person name="Choi T."/>
            <person name="Kim D."/>
            <person name="Ryu S."/>
            <person name="Kim W."/>
        </authorList>
    </citation>
    <scope>NUCLEOTIDE SEQUENCE [LARGE SCALE GENOMIC DNA]</scope>
    <source>
        <tissue evidence="11">Muscle</tissue>
    </source>
</reference>
<evidence type="ECO:0000256" key="7">
    <source>
        <dbReference type="ARBA" id="ARBA00023170"/>
    </source>
</evidence>
<sequence>MVSLFHLVTDSGEELSSFRWLSFSWYYAFGLHFCESQHFLPHMPSTRIFVVFLWMYCMILTIVYSGNLTAFMLVRRAPASIQTVEDLYHSGLEVAALGELVFMSSIVTATDPYLRGLSKVFRVYASEYEVFPIVLAGKAVFLESRSFGEFHIATRFTHGSESSMRFMKECFAPYPIAMALQKHSPLKRKFDTVIGRVVESGLLHHFFQESVRLTATMKLESLCPCDIKFSSHWGRSNVRQEYGGVDKMVPVAQESAVMALNLDHLQGLFIVPCFVLIPSLLVFALEKLYFVSNQE</sequence>
<evidence type="ECO:0000256" key="6">
    <source>
        <dbReference type="ARBA" id="ARBA00023136"/>
    </source>
</evidence>
<evidence type="ECO:0000259" key="10">
    <source>
        <dbReference type="Pfam" id="PF00060"/>
    </source>
</evidence>
<keyword evidence="8" id="KW-0325">Glycoprotein</keyword>
<evidence type="ECO:0000256" key="3">
    <source>
        <dbReference type="ARBA" id="ARBA00022475"/>
    </source>
</evidence>
<evidence type="ECO:0000256" key="5">
    <source>
        <dbReference type="ARBA" id="ARBA00022989"/>
    </source>
</evidence>
<feature type="transmembrane region" description="Helical" evidence="9">
    <location>
        <begin position="267"/>
        <end position="285"/>
    </location>
</feature>
<organism evidence="11 12">
    <name type="scientific">Portunus trituberculatus</name>
    <name type="common">Swimming crab</name>
    <name type="synonym">Neptunus trituberculatus</name>
    <dbReference type="NCBI Taxonomy" id="210409"/>
    <lineage>
        <taxon>Eukaryota</taxon>
        <taxon>Metazoa</taxon>
        <taxon>Ecdysozoa</taxon>
        <taxon>Arthropoda</taxon>
        <taxon>Crustacea</taxon>
        <taxon>Multicrustacea</taxon>
        <taxon>Malacostraca</taxon>
        <taxon>Eumalacostraca</taxon>
        <taxon>Eucarida</taxon>
        <taxon>Decapoda</taxon>
        <taxon>Pleocyemata</taxon>
        <taxon>Brachyura</taxon>
        <taxon>Eubrachyura</taxon>
        <taxon>Portunoidea</taxon>
        <taxon>Portunidae</taxon>
        <taxon>Portuninae</taxon>
        <taxon>Portunus</taxon>
    </lineage>
</organism>
<comment type="caution">
    <text evidence="11">The sequence shown here is derived from an EMBL/GenBank/DDBJ whole genome shotgun (WGS) entry which is preliminary data.</text>
</comment>
<feature type="domain" description="Ionotropic glutamate receptor C-terminal" evidence="10">
    <location>
        <begin position="21"/>
        <end position="273"/>
    </location>
</feature>
<name>A0A5B7CSE2_PORTR</name>